<keyword evidence="3" id="KW-1185">Reference proteome</keyword>
<comment type="caution">
    <text evidence="2">The sequence shown here is derived from an EMBL/GenBank/DDBJ whole genome shotgun (WGS) entry which is preliminary data.</text>
</comment>
<evidence type="ECO:0000313" key="3">
    <source>
        <dbReference type="Proteomes" id="UP000634236"/>
    </source>
</evidence>
<dbReference type="AlphaFoldDB" id="A0A851KLJ9"/>
<dbReference type="PROSITE" id="PS50234">
    <property type="entry name" value="VWFA"/>
    <property type="match status" value="1"/>
</dbReference>
<dbReference type="Pfam" id="PF13768">
    <property type="entry name" value="VWA_3"/>
    <property type="match status" value="1"/>
</dbReference>
<feature type="domain" description="VWFA" evidence="1">
    <location>
        <begin position="17"/>
        <end position="193"/>
    </location>
</feature>
<organism evidence="2 3">
    <name type="scientific">Vidua chalybeata</name>
    <name type="common">Village indigobird</name>
    <dbReference type="NCBI Taxonomy" id="81927"/>
    <lineage>
        <taxon>Eukaryota</taxon>
        <taxon>Metazoa</taxon>
        <taxon>Chordata</taxon>
        <taxon>Craniata</taxon>
        <taxon>Vertebrata</taxon>
        <taxon>Euteleostomi</taxon>
        <taxon>Archelosauria</taxon>
        <taxon>Archosauria</taxon>
        <taxon>Dinosauria</taxon>
        <taxon>Saurischia</taxon>
        <taxon>Theropoda</taxon>
        <taxon>Coelurosauria</taxon>
        <taxon>Aves</taxon>
        <taxon>Neognathae</taxon>
        <taxon>Neoaves</taxon>
        <taxon>Telluraves</taxon>
        <taxon>Australaves</taxon>
        <taxon>Passeriformes</taxon>
        <taxon>Passeroidea</taxon>
        <taxon>Estrildidae</taxon>
        <taxon>Viduinae</taxon>
        <taxon>Vidua</taxon>
    </lineage>
</organism>
<evidence type="ECO:0000259" key="1">
    <source>
        <dbReference type="PROSITE" id="PS50234"/>
    </source>
</evidence>
<gene>
    <name evidence="2" type="primary">Vwa3b_1</name>
    <name evidence="2" type="ORF">VIDCHA_R12599</name>
</gene>
<dbReference type="Gene3D" id="3.40.50.410">
    <property type="entry name" value="von Willebrand factor, type A domain"/>
    <property type="match status" value="1"/>
</dbReference>
<dbReference type="SUPFAM" id="SSF53300">
    <property type="entry name" value="vWA-like"/>
    <property type="match status" value="1"/>
</dbReference>
<dbReference type="SMART" id="SM00327">
    <property type="entry name" value="VWA"/>
    <property type="match status" value="1"/>
</dbReference>
<dbReference type="InterPro" id="IPR036465">
    <property type="entry name" value="vWFA_dom_sf"/>
</dbReference>
<dbReference type="CDD" id="cd00198">
    <property type="entry name" value="vWFA"/>
    <property type="match status" value="1"/>
</dbReference>
<feature type="non-terminal residue" evidence="2">
    <location>
        <position position="406"/>
    </location>
</feature>
<sequence>WLQQGSRGLFGNVFEDDIYILIDTSQSMNNKLPLVKEKIFQLMQEQLRHKKRFNFVKFSAQAVAWQEKLVEVNEENLQDAWLWIKGLEVGSSTNTLKALQIALADTDTQAIYLLTDGRPDQPPQIILAEVLPHCKIPIHTVSFNYDDTEANKFLYELSTKTEGRFHYYNIYLSDPDTTEFIVNKDIHLLRREIDQGEKDLEKVKTFHEKSLMMNSYSEENYPEKKYNRGVKFREESPEEGVSPEEKSFSVKKGVKCTTIFKGKLTEQEAPTGEDGKVSPITFVTNGTSFEAKLCRSAVQRTETQQRYRVGHEVGYCDSVLTAVARLLPVPKLASNSELYDTSCNYISQSLFSSSLDVSSALWLKTHGLAARRLTIMDALAPTTVLHSTKYIPVLDKHVVSKVFDKV</sequence>
<accession>A0A851KLJ9</accession>
<dbReference type="PANTHER" id="PTHR46785:SF1">
    <property type="entry name" value="VON WILLEBRAND FACTOR A DOMAIN-CONTAINING PROTEIN 3B"/>
    <property type="match status" value="1"/>
</dbReference>
<dbReference type="PANTHER" id="PTHR46785">
    <property type="entry name" value="VON WILLEBRAND FACTOR A DOMAIN-CONTAINING PROTEIN 3B"/>
    <property type="match status" value="1"/>
</dbReference>
<dbReference type="InterPro" id="IPR002035">
    <property type="entry name" value="VWF_A"/>
</dbReference>
<dbReference type="Proteomes" id="UP000634236">
    <property type="component" value="Unassembled WGS sequence"/>
</dbReference>
<proteinExistence type="predicted"/>
<protein>
    <submittedName>
        <fullName evidence="2">VWA3B protein</fullName>
    </submittedName>
</protein>
<name>A0A851KLJ9_VIDCH</name>
<dbReference type="EMBL" id="WBNB01001736">
    <property type="protein sequence ID" value="NXB90580.1"/>
    <property type="molecule type" value="Genomic_DNA"/>
</dbReference>
<reference evidence="2" key="1">
    <citation type="submission" date="2019-09" db="EMBL/GenBank/DDBJ databases">
        <title>Bird 10,000 Genomes (B10K) Project - Family phase.</title>
        <authorList>
            <person name="Zhang G."/>
        </authorList>
    </citation>
    <scope>NUCLEOTIDE SEQUENCE</scope>
    <source>
        <strain evidence="2">OUT-0048</strain>
        <tissue evidence="2">Muscle</tissue>
    </source>
</reference>
<evidence type="ECO:0000313" key="2">
    <source>
        <dbReference type="EMBL" id="NXB90580.1"/>
    </source>
</evidence>
<feature type="non-terminal residue" evidence="2">
    <location>
        <position position="1"/>
    </location>
</feature>